<dbReference type="GO" id="GO:0008360">
    <property type="term" value="P:regulation of cell shape"/>
    <property type="evidence" value="ECO:0007669"/>
    <property type="project" value="UniProtKB-KW"/>
</dbReference>
<dbReference type="PANTHER" id="PTHR43692">
    <property type="entry name" value="UDP-N-ACETYLMURAMOYLALANINE--D-GLUTAMATE LIGASE"/>
    <property type="match status" value="1"/>
</dbReference>
<keyword evidence="9 17" id="KW-0547">Nucleotide-binding</keyword>
<dbReference type="Pfam" id="PF21799">
    <property type="entry name" value="MurD-like_N"/>
    <property type="match status" value="1"/>
</dbReference>
<dbReference type="GO" id="GO:0005737">
    <property type="term" value="C:cytoplasm"/>
    <property type="evidence" value="ECO:0007669"/>
    <property type="project" value="UniProtKB-SubCell"/>
</dbReference>
<comment type="pathway">
    <text evidence="3 17 18">Cell wall biogenesis; peptidoglycan biosynthesis.</text>
</comment>
<dbReference type="SUPFAM" id="SSF53244">
    <property type="entry name" value="MurD-like peptide ligases, peptide-binding domain"/>
    <property type="match status" value="1"/>
</dbReference>
<evidence type="ECO:0000256" key="13">
    <source>
        <dbReference type="ARBA" id="ARBA00023316"/>
    </source>
</evidence>
<evidence type="ECO:0000256" key="10">
    <source>
        <dbReference type="ARBA" id="ARBA00022840"/>
    </source>
</evidence>
<dbReference type="OrthoDB" id="9809796at2"/>
<dbReference type="EC" id="6.3.2.9" evidence="5 17"/>
<keyword evidence="11 17" id="KW-0133">Cell shape</keyword>
<organism evidence="21 22">
    <name type="scientific">Macrococcus lamae</name>
    <dbReference type="NCBI Taxonomy" id="198484"/>
    <lineage>
        <taxon>Bacteria</taxon>
        <taxon>Bacillati</taxon>
        <taxon>Bacillota</taxon>
        <taxon>Bacilli</taxon>
        <taxon>Bacillales</taxon>
        <taxon>Staphylococcaceae</taxon>
        <taxon>Macrococcus</taxon>
    </lineage>
</organism>
<keyword evidence="13 17" id="KW-0961">Cell wall biogenesis/degradation</keyword>
<dbReference type="RefSeq" id="WP_133444356.1">
    <property type="nucleotide sequence ID" value="NZ_SCWB01000015.1"/>
</dbReference>
<dbReference type="Gene3D" id="3.40.50.720">
    <property type="entry name" value="NAD(P)-binding Rossmann-like Domain"/>
    <property type="match status" value="1"/>
</dbReference>
<keyword evidence="8 17" id="KW-0436">Ligase</keyword>
<evidence type="ECO:0000256" key="2">
    <source>
        <dbReference type="ARBA" id="ARBA00004496"/>
    </source>
</evidence>
<dbReference type="InterPro" id="IPR036565">
    <property type="entry name" value="Mur-like_cat_sf"/>
</dbReference>
<reference evidence="21 22" key="1">
    <citation type="submission" date="2019-01" db="EMBL/GenBank/DDBJ databases">
        <title>Draft genome sequences of the type strains of six Macrococcus species.</title>
        <authorList>
            <person name="Mazhar S."/>
            <person name="Altermann E."/>
            <person name="Hill C."/>
            <person name="Mcauliffe O."/>
        </authorList>
    </citation>
    <scope>NUCLEOTIDE SEQUENCE [LARGE SCALE GENOMIC DNA]</scope>
    <source>
        <strain evidence="21 22">CCM4815</strain>
    </source>
</reference>
<keyword evidence="7 17" id="KW-0963">Cytoplasm</keyword>
<sequence length="446" mass="49606">MKNITDYSGKCVLVLGLAKSGYETARLLKKLGAVVTVNDGMDLTGNQDAEELITEGITIVDKEHPLSLLETNELIVKNPGIPYSVPILQEAEKKAIPIITEVELAYQINEGTTIAVTGTNGKTTVTSLIGDMFSHSSKKGLLSGNIGFVASKVAQEAEPEDTMITELSSFQLMGVQSYRPHIAVITNIYSAHLDYHGTQDEYVKAKMNIFKNQQSKDYLVFNDAQRELLELYTVNSKVIYFSTVRPTNGAYIKDDAIYFQEELICRLNQIVLPGKHNLENILASIAVCKLSGINNEAIIATLTSFEGIKHRTQYVTTIDGVKYYNDSKATNTLATKFALDAFNVPVHWLCGGLDRGNGFEDLDDHVKCVERMYIFGQTIPKLIDFAKKHDINYEMCHDVKDAVSKTAKFTKHGQVVLLSPACASWDQYPTYEVRGEDFIQQVKSME</sequence>
<accession>A0A4R6BSS6</accession>
<dbReference type="AlphaFoldDB" id="A0A4R6BSS6"/>
<dbReference type="Pfam" id="PF08245">
    <property type="entry name" value="Mur_ligase_M"/>
    <property type="match status" value="1"/>
</dbReference>
<dbReference type="InterPro" id="IPR005762">
    <property type="entry name" value="MurD"/>
</dbReference>
<evidence type="ECO:0000256" key="9">
    <source>
        <dbReference type="ARBA" id="ARBA00022741"/>
    </source>
</evidence>
<feature type="binding site" evidence="17">
    <location>
        <begin position="118"/>
        <end position="124"/>
    </location>
    <ligand>
        <name>ATP</name>
        <dbReference type="ChEBI" id="CHEBI:30616"/>
    </ligand>
</feature>
<dbReference type="GO" id="GO:0008764">
    <property type="term" value="F:UDP-N-acetylmuramoylalanine-D-glutamate ligase activity"/>
    <property type="evidence" value="ECO:0007669"/>
    <property type="project" value="UniProtKB-UniRule"/>
</dbReference>
<evidence type="ECO:0000256" key="16">
    <source>
        <dbReference type="ARBA" id="ARBA00047632"/>
    </source>
</evidence>
<protein>
    <recommendedName>
        <fullName evidence="6 17">UDP-N-acetylmuramoylalanine--D-glutamate ligase</fullName>
        <ecNumber evidence="5 17">6.3.2.9</ecNumber>
    </recommendedName>
    <alternativeName>
        <fullName evidence="15 17">D-glutamic acid-adding enzyme</fullName>
    </alternativeName>
    <alternativeName>
        <fullName evidence="14 17">UDP-N-acetylmuramoyl-L-alanyl-D-glutamate synthetase</fullName>
    </alternativeName>
</protein>
<evidence type="ECO:0000256" key="6">
    <source>
        <dbReference type="ARBA" id="ARBA00015655"/>
    </source>
</evidence>
<dbReference type="Gene3D" id="3.40.1190.10">
    <property type="entry name" value="Mur-like, catalytic domain"/>
    <property type="match status" value="1"/>
</dbReference>
<comment type="function">
    <text evidence="1 17 18">Cell wall formation. Catalyzes the addition of glutamate to the nucleotide precursor UDP-N-acetylmuramoyl-L-alanine (UMA).</text>
</comment>
<evidence type="ECO:0000256" key="18">
    <source>
        <dbReference type="RuleBase" id="RU003664"/>
    </source>
</evidence>
<evidence type="ECO:0000256" key="4">
    <source>
        <dbReference type="ARBA" id="ARBA00010416"/>
    </source>
</evidence>
<comment type="similarity">
    <text evidence="4 17">Belongs to the MurCDEF family.</text>
</comment>
<dbReference type="GO" id="GO:0005524">
    <property type="term" value="F:ATP binding"/>
    <property type="evidence" value="ECO:0007669"/>
    <property type="project" value="UniProtKB-UniRule"/>
</dbReference>
<evidence type="ECO:0000256" key="14">
    <source>
        <dbReference type="ARBA" id="ARBA00030398"/>
    </source>
</evidence>
<keyword evidence="17 18" id="KW-0132">Cell division</keyword>
<dbReference type="GO" id="GO:0051301">
    <property type="term" value="P:cell division"/>
    <property type="evidence" value="ECO:0007669"/>
    <property type="project" value="UniProtKB-KW"/>
</dbReference>
<feature type="domain" description="Mur ligase central" evidence="20">
    <location>
        <begin position="116"/>
        <end position="288"/>
    </location>
</feature>
<dbReference type="InterPro" id="IPR036615">
    <property type="entry name" value="Mur_ligase_C_dom_sf"/>
</dbReference>
<dbReference type="GO" id="GO:0071555">
    <property type="term" value="P:cell wall organization"/>
    <property type="evidence" value="ECO:0007669"/>
    <property type="project" value="UniProtKB-KW"/>
</dbReference>
<feature type="domain" description="Mur ligase C-terminal" evidence="19">
    <location>
        <begin position="310"/>
        <end position="422"/>
    </location>
</feature>
<comment type="catalytic activity">
    <reaction evidence="16 17 18">
        <text>UDP-N-acetyl-alpha-D-muramoyl-L-alanine + D-glutamate + ATP = UDP-N-acetyl-alpha-D-muramoyl-L-alanyl-D-glutamate + ADP + phosphate + H(+)</text>
        <dbReference type="Rhea" id="RHEA:16429"/>
        <dbReference type="ChEBI" id="CHEBI:15378"/>
        <dbReference type="ChEBI" id="CHEBI:29986"/>
        <dbReference type="ChEBI" id="CHEBI:30616"/>
        <dbReference type="ChEBI" id="CHEBI:43474"/>
        <dbReference type="ChEBI" id="CHEBI:83898"/>
        <dbReference type="ChEBI" id="CHEBI:83900"/>
        <dbReference type="ChEBI" id="CHEBI:456216"/>
        <dbReference type="EC" id="6.3.2.9"/>
    </reaction>
</comment>
<evidence type="ECO:0000256" key="8">
    <source>
        <dbReference type="ARBA" id="ARBA00022598"/>
    </source>
</evidence>
<name>A0A4R6BSS6_9STAP</name>
<gene>
    <name evidence="17" type="primary">murD</name>
    <name evidence="21" type="ORF">ERX29_09010</name>
</gene>
<comment type="subcellular location">
    <subcellularLocation>
        <location evidence="2 17 18">Cytoplasm</location>
    </subcellularLocation>
</comment>
<evidence type="ECO:0000256" key="12">
    <source>
        <dbReference type="ARBA" id="ARBA00022984"/>
    </source>
</evidence>
<dbReference type="Proteomes" id="UP000294802">
    <property type="component" value="Unassembled WGS sequence"/>
</dbReference>
<proteinExistence type="inferred from homology"/>
<evidence type="ECO:0000256" key="15">
    <source>
        <dbReference type="ARBA" id="ARBA00032324"/>
    </source>
</evidence>
<dbReference type="EMBL" id="SCWB01000015">
    <property type="protein sequence ID" value="TDM07346.1"/>
    <property type="molecule type" value="Genomic_DNA"/>
</dbReference>
<dbReference type="HAMAP" id="MF_00639">
    <property type="entry name" value="MurD"/>
    <property type="match status" value="1"/>
</dbReference>
<evidence type="ECO:0000256" key="1">
    <source>
        <dbReference type="ARBA" id="ARBA00002734"/>
    </source>
</evidence>
<evidence type="ECO:0000256" key="5">
    <source>
        <dbReference type="ARBA" id="ARBA00012212"/>
    </source>
</evidence>
<evidence type="ECO:0000256" key="17">
    <source>
        <dbReference type="HAMAP-Rule" id="MF_00639"/>
    </source>
</evidence>
<evidence type="ECO:0000313" key="21">
    <source>
        <dbReference type="EMBL" id="TDM07346.1"/>
    </source>
</evidence>
<dbReference type="InterPro" id="IPR013221">
    <property type="entry name" value="Mur_ligase_cen"/>
</dbReference>
<evidence type="ECO:0000313" key="22">
    <source>
        <dbReference type="Proteomes" id="UP000294802"/>
    </source>
</evidence>
<dbReference type="SUPFAM" id="SSF53623">
    <property type="entry name" value="MurD-like peptide ligases, catalytic domain"/>
    <property type="match status" value="1"/>
</dbReference>
<evidence type="ECO:0000256" key="11">
    <source>
        <dbReference type="ARBA" id="ARBA00022960"/>
    </source>
</evidence>
<evidence type="ECO:0000256" key="7">
    <source>
        <dbReference type="ARBA" id="ARBA00022490"/>
    </source>
</evidence>
<dbReference type="InterPro" id="IPR004101">
    <property type="entry name" value="Mur_ligase_C"/>
</dbReference>
<dbReference type="Gene3D" id="3.90.190.20">
    <property type="entry name" value="Mur ligase, C-terminal domain"/>
    <property type="match status" value="1"/>
</dbReference>
<evidence type="ECO:0000256" key="3">
    <source>
        <dbReference type="ARBA" id="ARBA00004752"/>
    </source>
</evidence>
<keyword evidence="12 17" id="KW-0573">Peptidoglycan synthesis</keyword>
<dbReference type="SUPFAM" id="SSF51984">
    <property type="entry name" value="MurCD N-terminal domain"/>
    <property type="match status" value="1"/>
</dbReference>
<evidence type="ECO:0000259" key="20">
    <source>
        <dbReference type="Pfam" id="PF08245"/>
    </source>
</evidence>
<dbReference type="NCBIfam" id="TIGR01087">
    <property type="entry name" value="murD"/>
    <property type="match status" value="1"/>
</dbReference>
<dbReference type="GO" id="GO:0009252">
    <property type="term" value="P:peptidoglycan biosynthetic process"/>
    <property type="evidence" value="ECO:0007669"/>
    <property type="project" value="UniProtKB-UniRule"/>
</dbReference>
<dbReference type="Pfam" id="PF02875">
    <property type="entry name" value="Mur_ligase_C"/>
    <property type="match status" value="1"/>
</dbReference>
<dbReference type="PANTHER" id="PTHR43692:SF1">
    <property type="entry name" value="UDP-N-ACETYLMURAMOYLALANINE--D-GLUTAMATE LIGASE"/>
    <property type="match status" value="1"/>
</dbReference>
<keyword evidence="17 18" id="KW-0131">Cell cycle</keyword>
<keyword evidence="22" id="KW-1185">Reference proteome</keyword>
<evidence type="ECO:0000259" key="19">
    <source>
        <dbReference type="Pfam" id="PF02875"/>
    </source>
</evidence>
<keyword evidence="10 17" id="KW-0067">ATP-binding</keyword>
<dbReference type="UniPathway" id="UPA00219"/>
<comment type="caution">
    <text evidence="21">The sequence shown here is derived from an EMBL/GenBank/DDBJ whole genome shotgun (WGS) entry which is preliminary data.</text>
</comment>